<dbReference type="Proteomes" id="UP001321473">
    <property type="component" value="Unassembled WGS sequence"/>
</dbReference>
<feature type="non-terminal residue" evidence="2">
    <location>
        <position position="56"/>
    </location>
</feature>
<feature type="compositionally biased region" description="Basic and acidic residues" evidence="1">
    <location>
        <begin position="34"/>
        <end position="56"/>
    </location>
</feature>
<evidence type="ECO:0000256" key="1">
    <source>
        <dbReference type="SAM" id="MobiDB-lite"/>
    </source>
</evidence>
<comment type="caution">
    <text evidence="2">The sequence shown here is derived from an EMBL/GenBank/DDBJ whole genome shotgun (WGS) entry which is preliminary data.</text>
</comment>
<protein>
    <submittedName>
        <fullName evidence="2">Uncharacterized protein</fullName>
    </submittedName>
</protein>
<reference evidence="2 3" key="1">
    <citation type="journal article" date="2023" name="Arcadia Sci">
        <title>De novo assembly of a long-read Amblyomma americanum tick genome.</title>
        <authorList>
            <person name="Chou S."/>
            <person name="Poskanzer K.E."/>
            <person name="Rollins M."/>
            <person name="Thuy-Boun P.S."/>
        </authorList>
    </citation>
    <scope>NUCLEOTIDE SEQUENCE [LARGE SCALE GENOMIC DNA]</scope>
    <source>
        <strain evidence="2">F_SG_1</strain>
        <tissue evidence="2">Salivary glands</tissue>
    </source>
</reference>
<keyword evidence="3" id="KW-1185">Reference proteome</keyword>
<evidence type="ECO:0000313" key="3">
    <source>
        <dbReference type="Proteomes" id="UP001321473"/>
    </source>
</evidence>
<evidence type="ECO:0000313" key="2">
    <source>
        <dbReference type="EMBL" id="KAK8771832.1"/>
    </source>
</evidence>
<name>A0AAQ4EB68_AMBAM</name>
<accession>A0AAQ4EB68</accession>
<proteinExistence type="predicted"/>
<feature type="region of interest" description="Disordered" evidence="1">
    <location>
        <begin position="20"/>
        <end position="56"/>
    </location>
</feature>
<dbReference type="EMBL" id="JARKHS020019247">
    <property type="protein sequence ID" value="KAK8771832.1"/>
    <property type="molecule type" value="Genomic_DNA"/>
</dbReference>
<dbReference type="AlphaFoldDB" id="A0AAQ4EB68"/>
<organism evidence="2 3">
    <name type="scientific">Amblyomma americanum</name>
    <name type="common">Lone star tick</name>
    <dbReference type="NCBI Taxonomy" id="6943"/>
    <lineage>
        <taxon>Eukaryota</taxon>
        <taxon>Metazoa</taxon>
        <taxon>Ecdysozoa</taxon>
        <taxon>Arthropoda</taxon>
        <taxon>Chelicerata</taxon>
        <taxon>Arachnida</taxon>
        <taxon>Acari</taxon>
        <taxon>Parasitiformes</taxon>
        <taxon>Ixodida</taxon>
        <taxon>Ixodoidea</taxon>
        <taxon>Ixodidae</taxon>
        <taxon>Amblyomminae</taxon>
        <taxon>Amblyomma</taxon>
    </lineage>
</organism>
<gene>
    <name evidence="2" type="ORF">V5799_024923</name>
</gene>
<sequence length="56" mass="6201">MLAPKRVEIRAKKAGFTWTSSRADGVHGGLQPWREGDPARSHEAGDQEPLHHGQDK</sequence>